<accession>A0A4Y7PRI2</accession>
<sequence length="224" mass="25716">MEMEEPVSVHDHEAFVAKNMPDWDQDVKDTKVYTWPVNNWRKLEKKITSPEFGCGGHKWRILLFPFGNTDAKAPNGTVSVYLDYANPKHSTEGWHASAQFALVISNMHDPTIYAVSHSVHRFAIEAPNWGFSRFGDLRRLFYVQDGQMRPTIEVSKAMCLKMMAIKGSYISFLITSFTDNLALKKPADDNRKLGGCEGRFTYLWQRHSVLSLHSTDRCHFTNQN</sequence>
<proteinExistence type="predicted"/>
<protein>
    <recommendedName>
        <fullName evidence="2">MATH domain-containing protein</fullName>
    </recommendedName>
</protein>
<feature type="domain" description="MATH" evidence="2">
    <location>
        <begin position="30"/>
        <end position="154"/>
    </location>
</feature>
<keyword evidence="4" id="KW-1185">Reference proteome</keyword>
<dbReference type="InterPro" id="IPR008974">
    <property type="entry name" value="TRAF-like"/>
</dbReference>
<evidence type="ECO:0000256" key="1">
    <source>
        <dbReference type="ARBA" id="ARBA00023054"/>
    </source>
</evidence>
<dbReference type="Gene3D" id="2.60.210.10">
    <property type="entry name" value="Apoptosis, Tumor Necrosis Factor Receptor Associated Protein 2, Chain A"/>
    <property type="match status" value="1"/>
</dbReference>
<gene>
    <name evidence="3" type="ORF">BD410DRAFT_793730</name>
</gene>
<dbReference type="PROSITE" id="PS50144">
    <property type="entry name" value="MATH"/>
    <property type="match status" value="1"/>
</dbReference>
<dbReference type="Pfam" id="PF22486">
    <property type="entry name" value="MATH_2"/>
    <property type="match status" value="1"/>
</dbReference>
<dbReference type="PANTHER" id="PTHR46236">
    <property type="entry name" value="TRAF-LIKE SUPERFAMILY PROTEIN"/>
    <property type="match status" value="1"/>
</dbReference>
<evidence type="ECO:0000313" key="3">
    <source>
        <dbReference type="EMBL" id="TDL18037.1"/>
    </source>
</evidence>
<dbReference type="STRING" id="50990.A0A4Y7PRI2"/>
<dbReference type="InterPro" id="IPR002083">
    <property type="entry name" value="MATH/TRAF_dom"/>
</dbReference>
<keyword evidence="1" id="KW-0175">Coiled coil</keyword>
<dbReference type="PANTHER" id="PTHR46236:SF35">
    <property type="entry name" value="MATH DOMAIN-CONTAINING PROTEIN"/>
    <property type="match status" value="1"/>
</dbReference>
<dbReference type="VEuPathDB" id="FungiDB:BD410DRAFT_793730"/>
<reference evidence="3 4" key="1">
    <citation type="submission" date="2018-06" db="EMBL/GenBank/DDBJ databases">
        <title>A transcriptomic atlas of mushroom development highlights an independent origin of complex multicellularity.</title>
        <authorList>
            <consortium name="DOE Joint Genome Institute"/>
            <person name="Krizsan K."/>
            <person name="Almasi E."/>
            <person name="Merenyi Z."/>
            <person name="Sahu N."/>
            <person name="Viragh M."/>
            <person name="Koszo T."/>
            <person name="Mondo S."/>
            <person name="Kiss B."/>
            <person name="Balint B."/>
            <person name="Kues U."/>
            <person name="Barry K."/>
            <person name="Hegedus J.C."/>
            <person name="Henrissat B."/>
            <person name="Johnson J."/>
            <person name="Lipzen A."/>
            <person name="Ohm R."/>
            <person name="Nagy I."/>
            <person name="Pangilinan J."/>
            <person name="Yan J."/>
            <person name="Xiong Y."/>
            <person name="Grigoriev I.V."/>
            <person name="Hibbett D.S."/>
            <person name="Nagy L.G."/>
        </authorList>
    </citation>
    <scope>NUCLEOTIDE SEQUENCE [LARGE SCALE GENOMIC DNA]</scope>
    <source>
        <strain evidence="3 4">SZMC22713</strain>
    </source>
</reference>
<name>A0A4Y7PRI2_9AGAM</name>
<evidence type="ECO:0000313" key="4">
    <source>
        <dbReference type="Proteomes" id="UP000294933"/>
    </source>
</evidence>
<organism evidence="3 4">
    <name type="scientific">Rickenella mellea</name>
    <dbReference type="NCBI Taxonomy" id="50990"/>
    <lineage>
        <taxon>Eukaryota</taxon>
        <taxon>Fungi</taxon>
        <taxon>Dikarya</taxon>
        <taxon>Basidiomycota</taxon>
        <taxon>Agaricomycotina</taxon>
        <taxon>Agaricomycetes</taxon>
        <taxon>Hymenochaetales</taxon>
        <taxon>Rickenellaceae</taxon>
        <taxon>Rickenella</taxon>
    </lineage>
</organism>
<dbReference type="Proteomes" id="UP000294933">
    <property type="component" value="Unassembled WGS sequence"/>
</dbReference>
<dbReference type="InterPro" id="IPR050804">
    <property type="entry name" value="MCC"/>
</dbReference>
<dbReference type="OrthoDB" id="2602938at2759"/>
<dbReference type="SMART" id="SM00061">
    <property type="entry name" value="MATH"/>
    <property type="match status" value="1"/>
</dbReference>
<dbReference type="SUPFAM" id="SSF49599">
    <property type="entry name" value="TRAF domain-like"/>
    <property type="match status" value="1"/>
</dbReference>
<dbReference type="EMBL" id="ML170213">
    <property type="protein sequence ID" value="TDL18037.1"/>
    <property type="molecule type" value="Genomic_DNA"/>
</dbReference>
<evidence type="ECO:0000259" key="2">
    <source>
        <dbReference type="PROSITE" id="PS50144"/>
    </source>
</evidence>
<dbReference type="AlphaFoldDB" id="A0A4Y7PRI2"/>